<dbReference type="Proteomes" id="UP000663444">
    <property type="component" value="Chromosome"/>
</dbReference>
<dbReference type="EMBL" id="CP064781">
    <property type="protein sequence ID" value="QRJ62244.1"/>
    <property type="molecule type" value="Genomic_DNA"/>
</dbReference>
<dbReference type="InterPro" id="IPR029060">
    <property type="entry name" value="PIN-like_dom_sf"/>
</dbReference>
<sequence length="150" mass="16372">MKLVLDTNVVLDLLFWRDPRCAALAEALAAGRAHCVTDDACLAELERVLAYPQFALDEAAQRTLHAQYRALAEGVAAAGAGEPAELPRCRDADDQKFLELAARAGAELLLTRDRELLRLARSRRRPPPFAILVPEQAAARLAAPSPEHAR</sequence>
<dbReference type="InterPro" id="IPR002716">
    <property type="entry name" value="PIN_dom"/>
</dbReference>
<organism evidence="2 3">
    <name type="scientific">Azospira restricta</name>
    <dbReference type="NCBI Taxonomy" id="404405"/>
    <lineage>
        <taxon>Bacteria</taxon>
        <taxon>Pseudomonadati</taxon>
        <taxon>Pseudomonadota</taxon>
        <taxon>Betaproteobacteria</taxon>
        <taxon>Rhodocyclales</taxon>
        <taxon>Rhodocyclaceae</taxon>
        <taxon>Azospira</taxon>
    </lineage>
</organism>
<keyword evidence="3" id="KW-1185">Reference proteome</keyword>
<dbReference type="RefSeq" id="WP_238998867.1">
    <property type="nucleotide sequence ID" value="NZ_CP064781.1"/>
</dbReference>
<gene>
    <name evidence="2" type="ORF">IWH25_10585</name>
</gene>
<dbReference type="PANTHER" id="PTHR34610">
    <property type="entry name" value="SSL7007 PROTEIN"/>
    <property type="match status" value="1"/>
</dbReference>
<evidence type="ECO:0000313" key="2">
    <source>
        <dbReference type="EMBL" id="QRJ62244.1"/>
    </source>
</evidence>
<accession>A0A974SMI3</accession>
<protein>
    <submittedName>
        <fullName evidence="2">Toxin-antitoxin system toxin component, PIN family</fullName>
    </submittedName>
</protein>
<reference evidence="2" key="1">
    <citation type="submission" date="2020-11" db="EMBL/GenBank/DDBJ databases">
        <title>Azospira restricta DSM 18626 genome sequence.</title>
        <authorList>
            <person name="Moe W.M."/>
        </authorList>
    </citation>
    <scope>NUCLEOTIDE SEQUENCE</scope>
    <source>
        <strain evidence="2">DSM 18626</strain>
    </source>
</reference>
<dbReference type="SUPFAM" id="SSF88723">
    <property type="entry name" value="PIN domain-like"/>
    <property type="match status" value="1"/>
</dbReference>
<proteinExistence type="predicted"/>
<evidence type="ECO:0000313" key="3">
    <source>
        <dbReference type="Proteomes" id="UP000663444"/>
    </source>
</evidence>
<evidence type="ECO:0000259" key="1">
    <source>
        <dbReference type="Pfam" id="PF13470"/>
    </source>
</evidence>
<dbReference type="KEGG" id="ares:IWH25_10585"/>
<dbReference type="AlphaFoldDB" id="A0A974SMI3"/>
<dbReference type="PANTHER" id="PTHR34610:SF3">
    <property type="entry name" value="SSL7007 PROTEIN"/>
    <property type="match status" value="1"/>
</dbReference>
<dbReference type="NCBIfam" id="TIGR00305">
    <property type="entry name" value="putative toxin-antitoxin system toxin component, PIN family"/>
    <property type="match status" value="1"/>
</dbReference>
<dbReference type="Pfam" id="PF13470">
    <property type="entry name" value="PIN_3"/>
    <property type="match status" value="1"/>
</dbReference>
<feature type="domain" description="PIN" evidence="1">
    <location>
        <begin position="2"/>
        <end position="114"/>
    </location>
</feature>
<dbReference type="InterPro" id="IPR002850">
    <property type="entry name" value="PIN_toxin-like"/>
</dbReference>
<dbReference type="Gene3D" id="3.40.50.1010">
    <property type="entry name" value="5'-nuclease"/>
    <property type="match status" value="1"/>
</dbReference>
<name>A0A974SMI3_9RHOO</name>